<dbReference type="Proteomes" id="UP000238479">
    <property type="component" value="Chromosome 3"/>
</dbReference>
<feature type="compositionally biased region" description="Polar residues" evidence="2">
    <location>
        <begin position="932"/>
        <end position="970"/>
    </location>
</feature>
<feature type="compositionally biased region" description="Polar residues" evidence="2">
    <location>
        <begin position="816"/>
        <end position="837"/>
    </location>
</feature>
<feature type="compositionally biased region" description="Polar residues" evidence="2">
    <location>
        <begin position="612"/>
        <end position="623"/>
    </location>
</feature>
<feature type="compositionally biased region" description="Polar residues" evidence="2">
    <location>
        <begin position="910"/>
        <end position="920"/>
    </location>
</feature>
<evidence type="ECO:0000313" key="3">
    <source>
        <dbReference type="EMBL" id="PRQ43385.1"/>
    </source>
</evidence>
<reference evidence="3 4" key="1">
    <citation type="journal article" date="2018" name="Nat. Genet.">
        <title>The Rosa genome provides new insights in the design of modern roses.</title>
        <authorList>
            <person name="Bendahmane M."/>
        </authorList>
    </citation>
    <scope>NUCLEOTIDE SEQUENCE [LARGE SCALE GENOMIC DNA]</scope>
    <source>
        <strain evidence="4">cv. Old Blush</strain>
    </source>
</reference>
<feature type="coiled-coil region" evidence="1">
    <location>
        <begin position="312"/>
        <end position="367"/>
    </location>
</feature>
<feature type="region of interest" description="Disordered" evidence="2">
    <location>
        <begin position="549"/>
        <end position="568"/>
    </location>
</feature>
<dbReference type="STRING" id="74649.A0A2P6RAD6"/>
<feature type="compositionally biased region" description="Low complexity" evidence="2">
    <location>
        <begin position="897"/>
        <end position="909"/>
    </location>
</feature>
<feature type="compositionally biased region" description="Polar residues" evidence="2">
    <location>
        <begin position="723"/>
        <end position="770"/>
    </location>
</feature>
<keyword evidence="4" id="KW-1185">Reference proteome</keyword>
<keyword evidence="1" id="KW-0175">Coiled coil</keyword>
<name>A0A2P6RAD6_ROSCH</name>
<comment type="caution">
    <text evidence="3">The sequence shown here is derived from an EMBL/GenBank/DDBJ whole genome shotgun (WGS) entry which is preliminary data.</text>
</comment>
<dbReference type="Gramene" id="PRQ43385">
    <property type="protein sequence ID" value="PRQ43385"/>
    <property type="gene ID" value="RchiOBHm_Chr3g0467931"/>
</dbReference>
<proteinExistence type="predicted"/>
<dbReference type="AlphaFoldDB" id="A0A2P6RAD6"/>
<gene>
    <name evidence="3" type="ORF">RchiOBHm_Chr3g0467931</name>
</gene>
<feature type="region of interest" description="Disordered" evidence="2">
    <location>
        <begin position="597"/>
        <end position="661"/>
    </location>
</feature>
<evidence type="ECO:0000256" key="1">
    <source>
        <dbReference type="SAM" id="Coils"/>
    </source>
</evidence>
<dbReference type="PANTHER" id="PTHR34121:SF5">
    <property type="entry name" value="CENTROSOMAL PROTEIN OF 135 KDA-LIKE PROTEIN"/>
    <property type="match status" value="1"/>
</dbReference>
<feature type="compositionally biased region" description="Low complexity" evidence="2">
    <location>
        <begin position="921"/>
        <end position="931"/>
    </location>
</feature>
<dbReference type="PANTHER" id="PTHR34121">
    <property type="entry name" value="MYOSIN-11"/>
    <property type="match status" value="1"/>
</dbReference>
<protein>
    <submittedName>
        <fullName evidence="3">Uncharacterized protein</fullName>
    </submittedName>
</protein>
<dbReference type="EMBL" id="PDCK01000041">
    <property type="protein sequence ID" value="PRQ43385.1"/>
    <property type="molecule type" value="Genomic_DNA"/>
</dbReference>
<feature type="compositionally biased region" description="Low complexity" evidence="2">
    <location>
        <begin position="785"/>
        <end position="806"/>
    </location>
</feature>
<organism evidence="3 4">
    <name type="scientific">Rosa chinensis</name>
    <name type="common">China rose</name>
    <dbReference type="NCBI Taxonomy" id="74649"/>
    <lineage>
        <taxon>Eukaryota</taxon>
        <taxon>Viridiplantae</taxon>
        <taxon>Streptophyta</taxon>
        <taxon>Embryophyta</taxon>
        <taxon>Tracheophyta</taxon>
        <taxon>Spermatophyta</taxon>
        <taxon>Magnoliopsida</taxon>
        <taxon>eudicotyledons</taxon>
        <taxon>Gunneridae</taxon>
        <taxon>Pentapetalae</taxon>
        <taxon>rosids</taxon>
        <taxon>fabids</taxon>
        <taxon>Rosales</taxon>
        <taxon>Rosaceae</taxon>
        <taxon>Rosoideae</taxon>
        <taxon>Rosoideae incertae sedis</taxon>
        <taxon>Rosa</taxon>
    </lineage>
</organism>
<feature type="region of interest" description="Disordered" evidence="2">
    <location>
        <begin position="699"/>
        <end position="970"/>
    </location>
</feature>
<evidence type="ECO:0000256" key="2">
    <source>
        <dbReference type="SAM" id="MobiDB-lite"/>
    </source>
</evidence>
<evidence type="ECO:0000313" key="4">
    <source>
        <dbReference type="Proteomes" id="UP000238479"/>
    </source>
</evidence>
<sequence length="970" mass="106819">MSWIRNAVNLAVEASASRTLTRTVRNYADSVVLHAGNAVAGGAKFLLPDRIGARNLQSFRHTVKRLEEVSVSCRGIERVQLLRRWLVALKEIERLTAVYNEDRNSEDHLISDENSDSPKRPTLVYYVDSDMGDEPKTFRDVFLHSQALEGMTLSMILEEPTEEEVSLLLEIYGLCLTGGREVHGVVMSSVQNLAKALSFYQDEVLIKREELLQLAQSAISGLKLNADLTRLSRIFNLKAALVEIQLCSRLESLLLKKKSLNNGDSPELHTEKVEKLKVLSESLANSTSQAEKRILDHRFQKEEALNFRVAKANEVSQLEKDLVAEIAQQERQREELQEALKKVIISLNALRGRLHNAREEREQFDEASNQIIVHLKSKEDELSRSIDSCRAEVDVVNTWICFLEDTWVLQASYTERKEKLVNEELEKYGGYFVNLVIHLLSTYKESLRSSITCIRNLVERLSSSQGSNITLVKDDESSNPRKNIEEEYLDVEAKLLTTLSVVETIKKQFYVQNEGIYRKDGQKVKELFDDLKNIKDEFESIERPVLVIEASPRKPDTPSSDRPFASITPTSISPLAIKTSFFKRDDTTKFSLIKKRKLDQKEESVNQDPPLATSSPNSKQDAVSKSSLNKEEKKSNPKEELAKLHPGFDSDSREGSTEEITDWVFDEVEKSVNTFAPAKEITTTSTKENTADAAQEITTAHSKDITTVPPSKNITTAPPFKEITTTPAKENTTAAPAKENTTATQVQENTTAPSKESTGTTAPTKENTTAAPAKENATATPAQENTTAPSKESTTTASKENTTTPSQKITTAPAKENTTVAPTKENTTAAPAKDNTTAAPAKENAIAAPAQENTTAPSKESTTTPSKENTTTHSQEVTIAPAKENTTAAPAKDNTIAAPAKDNATAAPAQESTTAPSKESTATPTKENTTTPSQEITTAPAKESTTAAPAKENTTAASAKENTTADQQEK</sequence>
<accession>A0A2P6RAD6</accession>
<feature type="compositionally biased region" description="Low complexity" evidence="2">
    <location>
        <begin position="838"/>
        <end position="872"/>
    </location>
</feature>
<feature type="compositionally biased region" description="Basic and acidic residues" evidence="2">
    <location>
        <begin position="628"/>
        <end position="656"/>
    </location>
</feature>